<feature type="transmembrane region" description="Helical" evidence="8">
    <location>
        <begin position="47"/>
        <end position="64"/>
    </location>
</feature>
<name>A0AAW7Z9D6_9FIRM</name>
<evidence type="ECO:0000313" key="9">
    <source>
        <dbReference type="EMBL" id="MDO7785706.1"/>
    </source>
</evidence>
<dbReference type="InterPro" id="IPR002781">
    <property type="entry name" value="TM_pro_TauE-like"/>
</dbReference>
<comment type="caution">
    <text evidence="9">The sequence shown here is derived from an EMBL/GenBank/DDBJ whole genome shotgun (WGS) entry which is preliminary data.</text>
</comment>
<evidence type="ECO:0000256" key="4">
    <source>
        <dbReference type="ARBA" id="ARBA00022475"/>
    </source>
</evidence>
<dbReference type="Proteomes" id="UP001172911">
    <property type="component" value="Unassembled WGS sequence"/>
</dbReference>
<keyword evidence="7 8" id="KW-0472">Membrane</keyword>
<proteinExistence type="inferred from homology"/>
<dbReference type="Pfam" id="PF01925">
    <property type="entry name" value="TauE"/>
    <property type="match status" value="1"/>
</dbReference>
<comment type="similarity">
    <text evidence="2 8">Belongs to the 4-toluene sulfonate uptake permease (TSUP) (TC 2.A.102) family.</text>
</comment>
<evidence type="ECO:0000256" key="8">
    <source>
        <dbReference type="RuleBase" id="RU363041"/>
    </source>
</evidence>
<gene>
    <name evidence="9" type="ORF">P6N53_00475</name>
</gene>
<feature type="transmembrane region" description="Helical" evidence="8">
    <location>
        <begin position="70"/>
        <end position="90"/>
    </location>
</feature>
<evidence type="ECO:0000256" key="2">
    <source>
        <dbReference type="ARBA" id="ARBA00009142"/>
    </source>
</evidence>
<keyword evidence="3" id="KW-0813">Transport</keyword>
<feature type="transmembrane region" description="Helical" evidence="8">
    <location>
        <begin position="125"/>
        <end position="149"/>
    </location>
</feature>
<keyword evidence="10" id="KW-1185">Reference proteome</keyword>
<reference evidence="9" key="1">
    <citation type="journal article" date="2023" name="J. Hazard. Mater.">
        <title>Anaerobic biodegradation of pyrene and benzo[a]pyrene by a new sulfate-reducing Desulforamulus aquiferis strain DSA.</title>
        <authorList>
            <person name="Zhang Z."/>
            <person name="Sun J."/>
            <person name="Gong X."/>
            <person name="Wang C."/>
            <person name="Wang H."/>
        </authorList>
    </citation>
    <scope>NUCLEOTIDE SEQUENCE</scope>
    <source>
        <strain evidence="9">DSA</strain>
    </source>
</reference>
<dbReference type="PANTHER" id="PTHR30269:SF37">
    <property type="entry name" value="MEMBRANE TRANSPORTER PROTEIN"/>
    <property type="match status" value="1"/>
</dbReference>
<evidence type="ECO:0000256" key="3">
    <source>
        <dbReference type="ARBA" id="ARBA00022448"/>
    </source>
</evidence>
<protein>
    <recommendedName>
        <fullName evidence="8">Probable membrane transporter protein</fullName>
    </recommendedName>
</protein>
<dbReference type="PANTHER" id="PTHR30269">
    <property type="entry name" value="TRANSMEMBRANE PROTEIN YFCA"/>
    <property type="match status" value="1"/>
</dbReference>
<keyword evidence="6 8" id="KW-1133">Transmembrane helix</keyword>
<evidence type="ECO:0000256" key="7">
    <source>
        <dbReference type="ARBA" id="ARBA00023136"/>
    </source>
</evidence>
<dbReference type="GO" id="GO:0005886">
    <property type="term" value="C:plasma membrane"/>
    <property type="evidence" value="ECO:0007669"/>
    <property type="project" value="UniProtKB-SubCell"/>
</dbReference>
<reference evidence="9" key="2">
    <citation type="submission" date="2023-03" db="EMBL/GenBank/DDBJ databases">
        <authorList>
            <person name="Zhang Z."/>
        </authorList>
    </citation>
    <scope>NUCLEOTIDE SEQUENCE</scope>
    <source>
        <strain evidence="9">DSA</strain>
    </source>
</reference>
<comment type="subcellular location">
    <subcellularLocation>
        <location evidence="1 8">Cell membrane</location>
        <topology evidence="1 8">Multi-pass membrane protein</topology>
    </subcellularLocation>
</comment>
<sequence length="162" mass="18295">MVATPLLLLVFNSRDFIQVSMFVPFLIAIFMITKIKDDVDLSLFKKLIQGSLFGVPIGLIFYKYVSMETLKITVSIVILIITSTLLYKWLKDYKKATNTSSDKVDTTIELNVKFQNDRAKNMCELLVGFFAGIFTSSIGMPAVPLTLYFNATNTRKEVIRAS</sequence>
<evidence type="ECO:0000256" key="1">
    <source>
        <dbReference type="ARBA" id="ARBA00004651"/>
    </source>
</evidence>
<organism evidence="9 10">
    <name type="scientific">Desulforamulus aquiferis</name>
    <dbReference type="NCBI Taxonomy" id="1397668"/>
    <lineage>
        <taxon>Bacteria</taxon>
        <taxon>Bacillati</taxon>
        <taxon>Bacillota</taxon>
        <taxon>Clostridia</taxon>
        <taxon>Eubacteriales</taxon>
        <taxon>Peptococcaceae</taxon>
        <taxon>Desulforamulus</taxon>
    </lineage>
</organism>
<dbReference type="RefSeq" id="WP_304540467.1">
    <property type="nucleotide sequence ID" value="NZ_JARPTC010000001.1"/>
</dbReference>
<evidence type="ECO:0000256" key="6">
    <source>
        <dbReference type="ARBA" id="ARBA00022989"/>
    </source>
</evidence>
<evidence type="ECO:0000256" key="5">
    <source>
        <dbReference type="ARBA" id="ARBA00022692"/>
    </source>
</evidence>
<accession>A0AAW7Z9D6</accession>
<keyword evidence="4 8" id="KW-1003">Cell membrane</keyword>
<evidence type="ECO:0000313" key="10">
    <source>
        <dbReference type="Proteomes" id="UP001172911"/>
    </source>
</evidence>
<dbReference type="InterPro" id="IPR052017">
    <property type="entry name" value="TSUP"/>
</dbReference>
<keyword evidence="5 8" id="KW-0812">Transmembrane</keyword>
<dbReference type="AlphaFoldDB" id="A0AAW7Z9D6"/>
<feature type="transmembrane region" description="Helical" evidence="8">
    <location>
        <begin position="16"/>
        <end position="35"/>
    </location>
</feature>
<dbReference type="EMBL" id="JARPTC010000001">
    <property type="protein sequence ID" value="MDO7785706.1"/>
    <property type="molecule type" value="Genomic_DNA"/>
</dbReference>